<dbReference type="GeneID" id="78336920"/>
<evidence type="ECO:0000313" key="3">
    <source>
        <dbReference type="EMBL" id="EHJ40782.1"/>
    </source>
</evidence>
<dbReference type="AlphaFoldDB" id="G6AX48"/>
<comment type="caution">
    <text evidence="3">The sequence shown here is derived from an EMBL/GenBank/DDBJ whole genome shotgun (WGS) entry which is preliminary data.</text>
</comment>
<dbReference type="PANTHER" id="PTHR14969">
    <property type="entry name" value="SPHINGOSINE-1-PHOSPHATE PHOSPHOHYDROLASE"/>
    <property type="match status" value="1"/>
</dbReference>
<dbReference type="SUPFAM" id="SSF48317">
    <property type="entry name" value="Acid phosphatase/Vanadium-dependent haloperoxidase"/>
    <property type="match status" value="1"/>
</dbReference>
<keyword evidence="1" id="KW-0472">Membrane</keyword>
<evidence type="ECO:0000259" key="2">
    <source>
        <dbReference type="SMART" id="SM00014"/>
    </source>
</evidence>
<dbReference type="HOGENOM" id="CLU_072573_10_0_10"/>
<feature type="transmembrane region" description="Helical" evidence="1">
    <location>
        <begin position="166"/>
        <end position="187"/>
    </location>
</feature>
<evidence type="ECO:0000256" key="1">
    <source>
        <dbReference type="SAM" id="Phobius"/>
    </source>
</evidence>
<dbReference type="EMBL" id="AFZZ01000106">
    <property type="protein sequence ID" value="EHJ40782.1"/>
    <property type="molecule type" value="Genomic_DNA"/>
</dbReference>
<dbReference type="SMART" id="SM00014">
    <property type="entry name" value="acidPPc"/>
    <property type="match status" value="1"/>
</dbReference>
<proteinExistence type="predicted"/>
<dbReference type="RefSeq" id="WP_007899010.1">
    <property type="nucleotide sequence ID" value="NZ_JH379411.1"/>
</dbReference>
<evidence type="ECO:0000313" key="4">
    <source>
        <dbReference type="Proteomes" id="UP000004407"/>
    </source>
</evidence>
<dbReference type="CDD" id="cd03395">
    <property type="entry name" value="PAP2_like_4"/>
    <property type="match status" value="1"/>
</dbReference>
<dbReference type="Gene3D" id="1.20.144.10">
    <property type="entry name" value="Phosphatidic acid phosphatase type 2/haloperoxidase"/>
    <property type="match status" value="1"/>
</dbReference>
<accession>G6AX48</accession>
<dbReference type="PANTHER" id="PTHR14969:SF13">
    <property type="entry name" value="AT30094P"/>
    <property type="match status" value="1"/>
</dbReference>
<dbReference type="InterPro" id="IPR000326">
    <property type="entry name" value="PAP2/HPO"/>
</dbReference>
<dbReference type="Proteomes" id="UP000004407">
    <property type="component" value="Unassembled WGS sequence"/>
</dbReference>
<feature type="transmembrane region" description="Helical" evidence="1">
    <location>
        <begin position="34"/>
        <end position="57"/>
    </location>
</feature>
<feature type="domain" description="Phosphatidic acid phosphatase type 2/haloperoxidase" evidence="2">
    <location>
        <begin position="67"/>
        <end position="185"/>
    </location>
</feature>
<dbReference type="InterPro" id="IPR036938">
    <property type="entry name" value="PAP2/HPO_sf"/>
</dbReference>
<organism evidence="3 4">
    <name type="scientific">Leyella stercorea DSM 18206</name>
    <dbReference type="NCBI Taxonomy" id="1002367"/>
    <lineage>
        <taxon>Bacteria</taxon>
        <taxon>Pseudomonadati</taxon>
        <taxon>Bacteroidota</taxon>
        <taxon>Bacteroidia</taxon>
        <taxon>Bacteroidales</taxon>
        <taxon>Prevotellaceae</taxon>
        <taxon>Leyella</taxon>
    </lineage>
</organism>
<keyword evidence="1" id="KW-1133">Transmembrane helix</keyword>
<dbReference type="Pfam" id="PF01569">
    <property type="entry name" value="PAP2"/>
    <property type="match status" value="1"/>
</dbReference>
<name>G6AX48_9BACT</name>
<dbReference type="eggNOG" id="COG0671">
    <property type="taxonomic scope" value="Bacteria"/>
</dbReference>
<keyword evidence="1" id="KW-0812">Transmembrane</keyword>
<dbReference type="PATRIC" id="fig|1002367.3.peg.955"/>
<protein>
    <submittedName>
        <fullName evidence="3">PAP2 family protein</fullName>
    </submittedName>
</protein>
<feature type="transmembrane region" description="Helical" evidence="1">
    <location>
        <begin position="143"/>
        <end position="160"/>
    </location>
</feature>
<reference evidence="3 4" key="1">
    <citation type="submission" date="2011-08" db="EMBL/GenBank/DDBJ databases">
        <authorList>
            <person name="Weinstock G."/>
            <person name="Sodergren E."/>
            <person name="Clifton S."/>
            <person name="Fulton L."/>
            <person name="Fulton B."/>
            <person name="Courtney L."/>
            <person name="Fronick C."/>
            <person name="Harrison M."/>
            <person name="Strong C."/>
            <person name="Farmer C."/>
            <person name="Delahaunty K."/>
            <person name="Markovic C."/>
            <person name="Hall O."/>
            <person name="Minx P."/>
            <person name="Tomlinson C."/>
            <person name="Mitreva M."/>
            <person name="Hou S."/>
            <person name="Chen J."/>
            <person name="Wollam A."/>
            <person name="Pepin K.H."/>
            <person name="Johnson M."/>
            <person name="Bhonagiri V."/>
            <person name="Zhang X."/>
            <person name="Suruliraj S."/>
            <person name="Warren W."/>
            <person name="Chinwalla A."/>
            <person name="Mardis E.R."/>
            <person name="Wilson R.K."/>
        </authorList>
    </citation>
    <scope>NUCLEOTIDE SEQUENCE [LARGE SCALE GENOMIC DNA]</scope>
    <source>
        <strain evidence="3 4">DSM 18206</strain>
    </source>
</reference>
<sequence length="197" mass="22820">MWFNFFKEFILWLSDIDARLLLIVNGAHSPFFDSVMWCISGRWIWVPFYAVLAYLLFRRMSWKRASICLVTIGLIILAADQTCATLIRPEIGRLRPANLNNPLSSFVHVVNGYRGGRCGFPSCHAANTFALAVFMSLVIRHKWFTVMMFSWAFVVSYSRMYLGVHYFGDLFCGATIGSLFAVLFYYLQNYLFKRLNI</sequence>
<gene>
    <name evidence="3" type="ORF">HMPREF0673_01198</name>
</gene>